<accession>A0A8S1QBS7</accession>
<dbReference type="AlphaFoldDB" id="A0A8S1QBS7"/>
<comment type="caution">
    <text evidence="2">The sequence shown here is derived from an EMBL/GenBank/DDBJ whole genome shotgun (WGS) entry which is preliminary data.</text>
</comment>
<evidence type="ECO:0000256" key="1">
    <source>
        <dbReference type="SAM" id="MobiDB-lite"/>
    </source>
</evidence>
<dbReference type="EMBL" id="CAJJDN010000100">
    <property type="protein sequence ID" value="CAD8112281.1"/>
    <property type="molecule type" value="Genomic_DNA"/>
</dbReference>
<feature type="compositionally biased region" description="Basic and acidic residues" evidence="1">
    <location>
        <begin position="104"/>
        <end position="115"/>
    </location>
</feature>
<dbReference type="Proteomes" id="UP000692954">
    <property type="component" value="Unassembled WGS sequence"/>
</dbReference>
<protein>
    <submittedName>
        <fullName evidence="2">Uncharacterized protein</fullName>
    </submittedName>
</protein>
<sequence length="127" mass="15832">MLCKIEKKRIQKFLIIINMLIKLLQVMQRQDYQQNQEIELITIKRNKICQIQQNKKGRQKKIRQKGYKETHYYIMEQMEDQKQQKKREQQQKSQELKYYGIDDEQNKREDHDNLKERKKILHNLDKI</sequence>
<feature type="compositionally biased region" description="Basic and acidic residues" evidence="1">
    <location>
        <begin position="79"/>
        <end position="90"/>
    </location>
</feature>
<feature type="region of interest" description="Disordered" evidence="1">
    <location>
        <begin position="78"/>
        <end position="127"/>
    </location>
</feature>
<keyword evidence="3" id="KW-1185">Reference proteome</keyword>
<reference evidence="2" key="1">
    <citation type="submission" date="2021-01" db="EMBL/GenBank/DDBJ databases">
        <authorList>
            <consortium name="Genoscope - CEA"/>
            <person name="William W."/>
        </authorList>
    </citation>
    <scope>NUCLEOTIDE SEQUENCE</scope>
</reference>
<evidence type="ECO:0000313" key="2">
    <source>
        <dbReference type="EMBL" id="CAD8112281.1"/>
    </source>
</evidence>
<evidence type="ECO:0000313" key="3">
    <source>
        <dbReference type="Proteomes" id="UP000692954"/>
    </source>
</evidence>
<proteinExistence type="predicted"/>
<name>A0A8S1QBS7_9CILI</name>
<gene>
    <name evidence="2" type="ORF">PSON_ATCC_30995.1.T1000120</name>
</gene>
<organism evidence="2 3">
    <name type="scientific">Paramecium sonneborni</name>
    <dbReference type="NCBI Taxonomy" id="65129"/>
    <lineage>
        <taxon>Eukaryota</taxon>
        <taxon>Sar</taxon>
        <taxon>Alveolata</taxon>
        <taxon>Ciliophora</taxon>
        <taxon>Intramacronucleata</taxon>
        <taxon>Oligohymenophorea</taxon>
        <taxon>Peniculida</taxon>
        <taxon>Parameciidae</taxon>
        <taxon>Paramecium</taxon>
    </lineage>
</organism>